<reference evidence="1 2" key="1">
    <citation type="submission" date="2023-12" db="EMBL/GenBank/DDBJ databases">
        <title>Genome sequencing and assembly of bacterial species from a model synthetic community.</title>
        <authorList>
            <person name="Hogle S.L."/>
        </authorList>
    </citation>
    <scope>NUCLEOTIDE SEQUENCE [LARGE SCALE GENOMIC DNA]</scope>
    <source>
        <strain evidence="1 2">HAMBI 2494</strain>
    </source>
</reference>
<evidence type="ECO:0000313" key="2">
    <source>
        <dbReference type="Proteomes" id="UP001325479"/>
    </source>
</evidence>
<organism evidence="1 2">
    <name type="scientific">Paraburkholderia kururiensis</name>
    <dbReference type="NCBI Taxonomy" id="984307"/>
    <lineage>
        <taxon>Bacteria</taxon>
        <taxon>Pseudomonadati</taxon>
        <taxon>Pseudomonadota</taxon>
        <taxon>Betaproteobacteria</taxon>
        <taxon>Burkholderiales</taxon>
        <taxon>Burkholderiaceae</taxon>
        <taxon>Paraburkholderia</taxon>
    </lineage>
</organism>
<dbReference type="RefSeq" id="WP_157977780.1">
    <property type="nucleotide sequence ID" value="NZ_CP139965.1"/>
</dbReference>
<dbReference type="EMBL" id="CP139965">
    <property type="protein sequence ID" value="WQD76402.1"/>
    <property type="molecule type" value="Genomic_DNA"/>
</dbReference>
<evidence type="ECO:0008006" key="3">
    <source>
        <dbReference type="Google" id="ProtNLM"/>
    </source>
</evidence>
<sequence length="95" mass="10365">MGLQIAVKQVPSLRFFINAIGKSGIDYVRCHTSCPARRRAPANGLAAVTLDGAYVAVPARRRLRVRQSAVYSRSMVTFGVWSGCWGQAVPDVEDN</sequence>
<accession>A0ABZ0WGD3</accession>
<evidence type="ECO:0000313" key="1">
    <source>
        <dbReference type="EMBL" id="WQD76402.1"/>
    </source>
</evidence>
<gene>
    <name evidence="1" type="ORF">U0042_20205</name>
</gene>
<protein>
    <recommendedName>
        <fullName evidence="3">Transposase</fullName>
    </recommendedName>
</protein>
<proteinExistence type="predicted"/>
<name>A0ABZ0WGD3_9BURK</name>
<dbReference type="Proteomes" id="UP001325479">
    <property type="component" value="Chromosome"/>
</dbReference>
<keyword evidence="2" id="KW-1185">Reference proteome</keyword>